<dbReference type="Gene3D" id="3.50.50.60">
    <property type="entry name" value="FAD/NAD(P)-binding domain"/>
    <property type="match status" value="2"/>
</dbReference>
<feature type="compositionally biased region" description="Polar residues" evidence="3">
    <location>
        <begin position="331"/>
        <end position="342"/>
    </location>
</feature>
<dbReference type="NCBIfam" id="TIGR03143">
    <property type="entry name" value="AhpF_homolog"/>
    <property type="match status" value="1"/>
</dbReference>
<dbReference type="CDD" id="cd03026">
    <property type="entry name" value="AhpF_NTD_C"/>
    <property type="match status" value="1"/>
</dbReference>
<proteinExistence type="predicted"/>
<reference evidence="6 7" key="1">
    <citation type="submission" date="2017-10" db="EMBL/GenBank/DDBJ databases">
        <title>Effective Description of Clostridium neonatale sp. nov. linked to necrotizing enterocolitis in neonates and a clarification of species assignable to the genus Clostridium (Prazmowski 1880) emend. Lawson and Rainey 2016.</title>
        <authorList>
            <person name="Bernard K."/>
            <person name="Burdz T."/>
            <person name="Wiebe D."/>
            <person name="Balcewich B."/>
            <person name="Alfa M."/>
            <person name="Bernier A.-M."/>
        </authorList>
    </citation>
    <scope>NUCLEOTIDE SEQUENCE [LARGE SCALE GENOMIC DNA]</scope>
    <source>
        <strain evidence="6 7">LCDC99A005</strain>
    </source>
</reference>
<evidence type="ECO:0000256" key="3">
    <source>
        <dbReference type="SAM" id="MobiDB-lite"/>
    </source>
</evidence>
<keyword evidence="2" id="KW-0560">Oxidoreductase</keyword>
<dbReference type="Pfam" id="PF07992">
    <property type="entry name" value="Pyr_redox_2"/>
    <property type="match status" value="1"/>
</dbReference>
<feature type="region of interest" description="Disordered" evidence="3">
    <location>
        <begin position="318"/>
        <end position="346"/>
    </location>
</feature>
<evidence type="ECO:0000259" key="4">
    <source>
        <dbReference type="Pfam" id="PF07992"/>
    </source>
</evidence>
<dbReference type="EMBL" id="PDCJ01000001">
    <property type="protein sequence ID" value="PEG32279.1"/>
    <property type="molecule type" value="Genomic_DNA"/>
</dbReference>
<dbReference type="STRING" id="137838.GCA_001458595_03784"/>
<feature type="domain" description="Thioredoxin-like fold" evidence="5">
    <location>
        <begin position="482"/>
        <end position="557"/>
    </location>
</feature>
<dbReference type="InterPro" id="IPR023753">
    <property type="entry name" value="FAD/NAD-binding_dom"/>
</dbReference>
<dbReference type="RefSeq" id="WP_058296426.1">
    <property type="nucleotide sequence ID" value="NZ_CAMRXG010000019.1"/>
</dbReference>
<dbReference type="Gene3D" id="3.40.30.80">
    <property type="match status" value="1"/>
</dbReference>
<dbReference type="InterPro" id="IPR050097">
    <property type="entry name" value="Ferredoxin-NADP_redctase_2"/>
</dbReference>
<organism evidence="6 7">
    <name type="scientific">Clostridium neonatale</name>
    <dbReference type="NCBI Taxonomy" id="137838"/>
    <lineage>
        <taxon>Bacteria</taxon>
        <taxon>Bacillati</taxon>
        <taxon>Bacillota</taxon>
        <taxon>Clostridia</taxon>
        <taxon>Eubacteriales</taxon>
        <taxon>Clostridiaceae</taxon>
        <taxon>Clostridium</taxon>
    </lineage>
</organism>
<dbReference type="InterPro" id="IPR017561">
    <property type="entry name" value="AhpF_homologue_put"/>
</dbReference>
<feature type="domain" description="FAD/NAD(P)-binding" evidence="4">
    <location>
        <begin position="5"/>
        <end position="297"/>
    </location>
</feature>
<evidence type="ECO:0000256" key="2">
    <source>
        <dbReference type="ARBA" id="ARBA00023002"/>
    </source>
</evidence>
<accession>A0A2A7ML17</accession>
<dbReference type="Pfam" id="PF13192">
    <property type="entry name" value="Thioredoxin_3"/>
    <property type="match status" value="1"/>
</dbReference>
<evidence type="ECO:0000256" key="1">
    <source>
        <dbReference type="ARBA" id="ARBA00022630"/>
    </source>
</evidence>
<dbReference type="PANTHER" id="PTHR48105">
    <property type="entry name" value="THIOREDOXIN REDUCTASE 1-RELATED-RELATED"/>
    <property type="match status" value="1"/>
</dbReference>
<dbReference type="InterPro" id="IPR044141">
    <property type="entry name" value="AhpF_NTD_C"/>
</dbReference>
<dbReference type="PRINTS" id="PR00469">
    <property type="entry name" value="PNDRDTASEII"/>
</dbReference>
<evidence type="ECO:0000313" key="6">
    <source>
        <dbReference type="EMBL" id="PEG32279.1"/>
    </source>
</evidence>
<dbReference type="InterPro" id="IPR044142">
    <property type="entry name" value="AhpF_NTD_N"/>
</dbReference>
<comment type="caution">
    <text evidence="6">The sequence shown here is derived from an EMBL/GenBank/DDBJ whole genome shotgun (WGS) entry which is preliminary data.</text>
</comment>
<gene>
    <name evidence="6" type="ORF">CQ394_11470</name>
</gene>
<dbReference type="AlphaFoldDB" id="A0A2A7ML17"/>
<dbReference type="SUPFAM" id="SSF51905">
    <property type="entry name" value="FAD/NAD(P)-binding domain"/>
    <property type="match status" value="2"/>
</dbReference>
<dbReference type="CDD" id="cd02974">
    <property type="entry name" value="AhpF_NTD_N"/>
    <property type="match status" value="1"/>
</dbReference>
<sequence>MNKIYDLIIIGGGPAGLTAALYAGRSKLNTLVIERESVGGQIKTTSEIVNFPGIINSSGPKLVDDMRTQAVNFNAKFTEAEVMSVDFDGDVKVINTNNGDFQGRSVIIATGASPRKLGFTGEKEFTGRGVAYCATCDGEFFKDLDVFVVGAGFAAAEEAIFLTRFAKHVTVIAREPEFTCAKSIADKVLAHDKITVKFNTEILEATGENLLERAKFINNVTNETFEYNASKEDGTFGIFIFVGYEPQTSLFRNVVECDKFGYILTNENMETNIPGVYAAGDLRPKVLRQVVTAVSDGAIAATCAEKYVTELKERLGIEDEAEEETTENNNVPSKASNDNLNSAPIGGQSKLLNDSLRAQLKGILDKMEKEVTLVSIVDESNPKSIELRDLVLDISNLGDKLNAEIAIRGSNKDLEKKIHADKYPVVALLDSNKEYSGIKFHGVPGGHELNSFIIAIYNLAGPGQALDNTILNEIKSIDKKINIKVAVSLSCHLCPDVVMASQRLAIENKNIEAEMLDLSEFPELKSKYKIMSVPAIILNDEQLFFGAKKIDEIVSLIK</sequence>
<protein>
    <submittedName>
        <fullName evidence="6">Thioredoxin reductase</fullName>
    </submittedName>
</protein>
<dbReference type="Proteomes" id="UP000220840">
    <property type="component" value="Unassembled WGS sequence"/>
</dbReference>
<evidence type="ECO:0000313" key="7">
    <source>
        <dbReference type="Proteomes" id="UP000220840"/>
    </source>
</evidence>
<dbReference type="OrthoDB" id="9806179at2"/>
<dbReference type="InterPro" id="IPR036188">
    <property type="entry name" value="FAD/NAD-bd_sf"/>
</dbReference>
<dbReference type="SUPFAM" id="SSF52833">
    <property type="entry name" value="Thioredoxin-like"/>
    <property type="match status" value="2"/>
</dbReference>
<evidence type="ECO:0000259" key="5">
    <source>
        <dbReference type="Pfam" id="PF13192"/>
    </source>
</evidence>
<dbReference type="InterPro" id="IPR012336">
    <property type="entry name" value="Thioredoxin-like_fold"/>
</dbReference>
<dbReference type="GO" id="GO:0016491">
    <property type="term" value="F:oxidoreductase activity"/>
    <property type="evidence" value="ECO:0007669"/>
    <property type="project" value="UniProtKB-KW"/>
</dbReference>
<dbReference type="PRINTS" id="PR00368">
    <property type="entry name" value="FADPNR"/>
</dbReference>
<dbReference type="InterPro" id="IPR036249">
    <property type="entry name" value="Thioredoxin-like_sf"/>
</dbReference>
<name>A0A2A7ML17_9CLOT</name>
<keyword evidence="7" id="KW-1185">Reference proteome</keyword>
<keyword evidence="1" id="KW-0285">Flavoprotein</keyword>